<dbReference type="eggNOG" id="ENOG5032TXS">
    <property type="taxonomic scope" value="Bacteria"/>
</dbReference>
<keyword evidence="2" id="KW-1185">Reference proteome</keyword>
<gene>
    <name evidence="1" type="ORF">NA8A_20532</name>
</gene>
<dbReference type="InterPro" id="IPR046724">
    <property type="entry name" value="DUF6616"/>
</dbReference>
<sequence>MSFTLIELYSPRAAWLSLDAEGRNEVFARIGAGMGGVLALGVEPIAFGAVDSAVPHAPDAFFFGAWRAPDRAALDALVAGIATTGWHDYFETVNAGGETVDLTAHLGQLAAA</sequence>
<proteinExistence type="predicted"/>
<evidence type="ECO:0000313" key="2">
    <source>
        <dbReference type="Proteomes" id="UP000007374"/>
    </source>
</evidence>
<dbReference type="STRING" id="721133.SAMN05216176_104286"/>
<dbReference type="EMBL" id="AMSI01000017">
    <property type="protein sequence ID" value="EKF40549.1"/>
    <property type="molecule type" value="Genomic_DNA"/>
</dbReference>
<dbReference type="OrthoDB" id="670883at2"/>
<dbReference type="PATRIC" id="fig|1231190.3.peg.4246"/>
<dbReference type="AlphaFoldDB" id="K2NRY6"/>
<organism evidence="1 2">
    <name type="scientific">Nitratireductor indicus C115</name>
    <dbReference type="NCBI Taxonomy" id="1231190"/>
    <lineage>
        <taxon>Bacteria</taxon>
        <taxon>Pseudomonadati</taxon>
        <taxon>Pseudomonadota</taxon>
        <taxon>Alphaproteobacteria</taxon>
        <taxon>Hyphomicrobiales</taxon>
        <taxon>Phyllobacteriaceae</taxon>
        <taxon>Nitratireductor</taxon>
    </lineage>
</organism>
<protein>
    <submittedName>
        <fullName evidence="1">Uncharacterized protein</fullName>
    </submittedName>
</protein>
<name>K2NRY6_9HYPH</name>
<dbReference type="Pfam" id="PF20321">
    <property type="entry name" value="DUF6616"/>
    <property type="match status" value="1"/>
</dbReference>
<accession>K2NRY6</accession>
<dbReference type="RefSeq" id="WP_009452328.1">
    <property type="nucleotide sequence ID" value="NZ_AMSI01000017.1"/>
</dbReference>
<comment type="caution">
    <text evidence="1">The sequence shown here is derived from an EMBL/GenBank/DDBJ whole genome shotgun (WGS) entry which is preliminary data.</text>
</comment>
<dbReference type="Proteomes" id="UP000007374">
    <property type="component" value="Unassembled WGS sequence"/>
</dbReference>
<reference evidence="1 2" key="1">
    <citation type="journal article" date="2012" name="J. Bacteriol.">
        <title>Genome Sequence of Nitratireductor indicus Type Strain C115.</title>
        <authorList>
            <person name="Lai Q."/>
            <person name="Li G."/>
            <person name="Yu Z."/>
            <person name="Shao Z."/>
        </authorList>
    </citation>
    <scope>NUCLEOTIDE SEQUENCE [LARGE SCALE GENOMIC DNA]</scope>
    <source>
        <strain evidence="1 2">C115</strain>
    </source>
</reference>
<evidence type="ECO:0000313" key="1">
    <source>
        <dbReference type="EMBL" id="EKF40549.1"/>
    </source>
</evidence>